<dbReference type="AlphaFoldDB" id="E0UIV6"/>
<dbReference type="PANTHER" id="PTHR35400:SF1">
    <property type="entry name" value="SLR1083 PROTEIN"/>
    <property type="match status" value="1"/>
</dbReference>
<dbReference type="OrthoDB" id="459822at2"/>
<organism evidence="2 3">
    <name type="scientific">Gloeothece verrucosa (strain PCC 7822)</name>
    <name type="common">Cyanothece sp. (strain PCC 7822)</name>
    <dbReference type="NCBI Taxonomy" id="497965"/>
    <lineage>
        <taxon>Bacteria</taxon>
        <taxon>Bacillati</taxon>
        <taxon>Cyanobacteriota</taxon>
        <taxon>Cyanophyceae</taxon>
        <taxon>Oscillatoriophycideae</taxon>
        <taxon>Chroococcales</taxon>
        <taxon>Aphanothecaceae</taxon>
        <taxon>Gloeothece</taxon>
        <taxon>Gloeothece verrucosa</taxon>
    </lineage>
</organism>
<dbReference type="EMBL" id="CP002198">
    <property type="protein sequence ID" value="ADN13415.1"/>
    <property type="molecule type" value="Genomic_DNA"/>
</dbReference>
<dbReference type="InterPro" id="IPR012296">
    <property type="entry name" value="Nuclease_put_TT1808"/>
</dbReference>
<name>E0UIV6_GLOV7</name>
<dbReference type="Gene3D" id="3.90.1570.10">
    <property type="entry name" value="tt1808, chain A"/>
    <property type="match status" value="1"/>
</dbReference>
<protein>
    <recommendedName>
        <fullName evidence="1">Putative restriction endonuclease domain-containing protein</fullName>
    </recommendedName>
</protein>
<dbReference type="InterPro" id="IPR008538">
    <property type="entry name" value="Uma2"/>
</dbReference>
<dbReference type="Pfam" id="PF05685">
    <property type="entry name" value="Uma2"/>
    <property type="match status" value="1"/>
</dbReference>
<dbReference type="SUPFAM" id="SSF52980">
    <property type="entry name" value="Restriction endonuclease-like"/>
    <property type="match status" value="1"/>
</dbReference>
<dbReference type="PANTHER" id="PTHR35400">
    <property type="entry name" value="SLR1083 PROTEIN"/>
    <property type="match status" value="1"/>
</dbReference>
<dbReference type="Proteomes" id="UP000008206">
    <property type="component" value="Chromosome"/>
</dbReference>
<dbReference type="STRING" id="497965.Cyan7822_1417"/>
<dbReference type="InterPro" id="IPR011335">
    <property type="entry name" value="Restrct_endonuc-II-like"/>
</dbReference>
<keyword evidence="3" id="KW-1185">Reference proteome</keyword>
<dbReference type="RefSeq" id="WP_013321522.1">
    <property type="nucleotide sequence ID" value="NC_014501.1"/>
</dbReference>
<feature type="domain" description="Putative restriction endonuclease" evidence="1">
    <location>
        <begin position="25"/>
        <end position="187"/>
    </location>
</feature>
<dbReference type="CDD" id="cd06260">
    <property type="entry name" value="DUF820-like"/>
    <property type="match status" value="1"/>
</dbReference>
<evidence type="ECO:0000313" key="2">
    <source>
        <dbReference type="EMBL" id="ADN13415.1"/>
    </source>
</evidence>
<proteinExistence type="predicted"/>
<sequence length="234" mass="26670">MTAAITPVISESSLNSLPLWKPATWEDYLTYRDDPSPERIRLYFYNNHLLVDMGKEGIEHSSINSLFSMLLGFWFAQHPEQVFSLFNGCLLEKPNTQAGAPDLVLYIGEDYPRWQAGDRRYINLEENRVPNLVGEIADTTLATDLDEKKHLYAALGIPEYWVIDVRGKRVFAFILEEGIYKETDQSVALAGLPIHLLEQTLERLAQESNGSAATWFLQQIVNLNPQLKQQANQD</sequence>
<dbReference type="eggNOG" id="COG4636">
    <property type="taxonomic scope" value="Bacteria"/>
</dbReference>
<evidence type="ECO:0000259" key="1">
    <source>
        <dbReference type="Pfam" id="PF05685"/>
    </source>
</evidence>
<dbReference type="HOGENOM" id="CLU_112364_0_0_3"/>
<evidence type="ECO:0000313" key="3">
    <source>
        <dbReference type="Proteomes" id="UP000008206"/>
    </source>
</evidence>
<accession>E0UIV6</accession>
<reference evidence="3" key="1">
    <citation type="journal article" date="2011" name="MBio">
        <title>Novel metabolic attributes of the genus Cyanothece, comprising a group of unicellular nitrogen-fixing Cyanobacteria.</title>
        <authorList>
            <person name="Bandyopadhyay A."/>
            <person name="Elvitigala T."/>
            <person name="Welsh E."/>
            <person name="Stockel J."/>
            <person name="Liberton M."/>
            <person name="Min H."/>
            <person name="Sherman L.A."/>
            <person name="Pakrasi H.B."/>
        </authorList>
    </citation>
    <scope>NUCLEOTIDE SEQUENCE [LARGE SCALE GENOMIC DNA]</scope>
    <source>
        <strain evidence="3">PCC 7822</strain>
    </source>
</reference>
<dbReference type="KEGG" id="cyj:Cyan7822_1417"/>
<gene>
    <name evidence="2" type="ordered locus">Cyan7822_1417</name>
</gene>